<name>A0ABZ2BTQ2_9RHOB</name>
<evidence type="ECO:0000313" key="2">
    <source>
        <dbReference type="EMBL" id="WVX49454.1"/>
    </source>
</evidence>
<proteinExistence type="predicted"/>
<dbReference type="Proteomes" id="UP001318682">
    <property type="component" value="Chromosome"/>
</dbReference>
<protein>
    <recommendedName>
        <fullName evidence="4">Inovirus Gp2 family protein</fullName>
    </recommendedName>
</protein>
<evidence type="ECO:0008006" key="4">
    <source>
        <dbReference type="Google" id="ProtNLM"/>
    </source>
</evidence>
<feature type="compositionally biased region" description="Basic and acidic residues" evidence="1">
    <location>
        <begin position="171"/>
        <end position="192"/>
    </location>
</feature>
<reference evidence="3" key="1">
    <citation type="submission" date="2024-01" db="EMBL/GenBank/DDBJ databases">
        <title>Roseobacter fucihabitans sp. nov., isolated from the brown alga Fucus spiralis.</title>
        <authorList>
            <person name="Hahnke S."/>
            <person name="Berger M."/>
            <person name="Schlingloff A."/>
            <person name="Athale I."/>
            <person name="Neumann-Schaal M."/>
            <person name="Adenaya A."/>
            <person name="Poehlein A."/>
            <person name="Daniel R."/>
            <person name="Pertersen J."/>
            <person name="Brinkhoff T."/>
        </authorList>
    </citation>
    <scope>NUCLEOTIDE SEQUENCE [LARGE SCALE GENOMIC DNA]</scope>
    <source>
        <strain evidence="3">B14</strain>
    </source>
</reference>
<sequence length="203" mass="23437">MRHGARAEQERILAEWLAHYDWQVFGTLKFTDGESIAERNGEAIARKFFNSLDRAYLGKSMVDAGHRLDRVVFKQFGHSGSNLHFHFIAIPTSSVGHFCETARCLWDDASTRTMGYENTVIEPVRSATRSGSYGLHEYRKLGADTLYLDATHLHQKHVRTKPIQHLRRLLNRQDKNEHTKERGLRRQTDAMRRRNMAAQAAPH</sequence>
<organism evidence="2 3">
    <name type="scientific">Roseobacter fucihabitans</name>
    <dbReference type="NCBI Taxonomy" id="1537242"/>
    <lineage>
        <taxon>Bacteria</taxon>
        <taxon>Pseudomonadati</taxon>
        <taxon>Pseudomonadota</taxon>
        <taxon>Alphaproteobacteria</taxon>
        <taxon>Rhodobacterales</taxon>
        <taxon>Roseobacteraceae</taxon>
        <taxon>Roseobacter</taxon>
    </lineage>
</organism>
<accession>A0ABZ2BTQ2</accession>
<dbReference type="RefSeq" id="WP_187431754.1">
    <property type="nucleotide sequence ID" value="NZ_CP143423.1"/>
</dbReference>
<dbReference type="EMBL" id="CP143423">
    <property type="protein sequence ID" value="WVX49454.1"/>
    <property type="molecule type" value="Genomic_DNA"/>
</dbReference>
<feature type="region of interest" description="Disordered" evidence="1">
    <location>
        <begin position="171"/>
        <end position="203"/>
    </location>
</feature>
<keyword evidence="3" id="KW-1185">Reference proteome</keyword>
<evidence type="ECO:0000256" key="1">
    <source>
        <dbReference type="SAM" id="MobiDB-lite"/>
    </source>
</evidence>
<gene>
    <name evidence="2" type="ORF">ROLI_025490</name>
</gene>
<evidence type="ECO:0000313" key="3">
    <source>
        <dbReference type="Proteomes" id="UP001318682"/>
    </source>
</evidence>